<protein>
    <submittedName>
        <fullName evidence="1">Uncharacterized protein</fullName>
    </submittedName>
</protein>
<proteinExistence type="predicted"/>
<reference evidence="1 2" key="1">
    <citation type="submission" date="2021-05" db="EMBL/GenBank/DDBJ databases">
        <title>The draft genome of Geobacter chapellei DSM 13688.</title>
        <authorList>
            <person name="Xu Z."/>
            <person name="Masuda Y."/>
            <person name="Itoh H."/>
            <person name="Senoo K."/>
        </authorList>
    </citation>
    <scope>NUCLEOTIDE SEQUENCE [LARGE SCALE GENOMIC DNA]</scope>
    <source>
        <strain evidence="1 2">DSM 13688</strain>
    </source>
</reference>
<accession>A0ABS5U9M2</accession>
<sequence>MPLPVLDPLPIRPEPLPVAPALKANPEIATNAAAVKIILFAFSIELPPVYELDAENMALLLNFYHTHSHLKVGVCPNLFKERGEGSIKK</sequence>
<evidence type="ECO:0000313" key="1">
    <source>
        <dbReference type="EMBL" id="MBT1072369.1"/>
    </source>
</evidence>
<name>A0ABS5U9M2_9BACT</name>
<dbReference type="RefSeq" id="WP_214299201.1">
    <property type="nucleotide sequence ID" value="NZ_JAHDYS010000009.1"/>
</dbReference>
<comment type="caution">
    <text evidence="1">The sequence shown here is derived from an EMBL/GenBank/DDBJ whole genome shotgun (WGS) entry which is preliminary data.</text>
</comment>
<evidence type="ECO:0000313" key="2">
    <source>
        <dbReference type="Proteomes" id="UP000784128"/>
    </source>
</evidence>
<dbReference type="Proteomes" id="UP000784128">
    <property type="component" value="Unassembled WGS sequence"/>
</dbReference>
<keyword evidence="2" id="KW-1185">Reference proteome</keyword>
<organism evidence="1 2">
    <name type="scientific">Pelotalea chapellei</name>
    <dbReference type="NCBI Taxonomy" id="44671"/>
    <lineage>
        <taxon>Bacteria</taxon>
        <taxon>Pseudomonadati</taxon>
        <taxon>Thermodesulfobacteriota</taxon>
        <taxon>Desulfuromonadia</taxon>
        <taxon>Geobacterales</taxon>
        <taxon>Geobacteraceae</taxon>
        <taxon>Pelotalea</taxon>
    </lineage>
</organism>
<gene>
    <name evidence="1" type="ORF">KJB30_11270</name>
</gene>
<dbReference type="EMBL" id="JAHDYS010000009">
    <property type="protein sequence ID" value="MBT1072369.1"/>
    <property type="molecule type" value="Genomic_DNA"/>
</dbReference>